<keyword evidence="3" id="KW-1185">Reference proteome</keyword>
<organism evidence="2 3">
    <name type="scientific">Mucilaginibacter frigoritolerans</name>
    <dbReference type="NCBI Taxonomy" id="652788"/>
    <lineage>
        <taxon>Bacteria</taxon>
        <taxon>Pseudomonadati</taxon>
        <taxon>Bacteroidota</taxon>
        <taxon>Sphingobacteriia</taxon>
        <taxon>Sphingobacteriales</taxon>
        <taxon>Sphingobacteriaceae</taxon>
        <taxon>Mucilaginibacter</taxon>
    </lineage>
</organism>
<feature type="domain" description="Cyclic nucleotide-binding" evidence="1">
    <location>
        <begin position="30"/>
        <end position="116"/>
    </location>
</feature>
<dbReference type="OrthoDB" id="1092431at2"/>
<evidence type="ECO:0000259" key="1">
    <source>
        <dbReference type="Pfam" id="PF00027"/>
    </source>
</evidence>
<dbReference type="InterPro" id="IPR014710">
    <property type="entry name" value="RmlC-like_jellyroll"/>
</dbReference>
<dbReference type="EMBL" id="VLLI01000002">
    <property type="protein sequence ID" value="TWJ03324.1"/>
    <property type="molecule type" value="Genomic_DNA"/>
</dbReference>
<comment type="caution">
    <text evidence="2">The sequence shown here is derived from an EMBL/GenBank/DDBJ whole genome shotgun (WGS) entry which is preliminary data.</text>
</comment>
<proteinExistence type="predicted"/>
<dbReference type="SUPFAM" id="SSF51206">
    <property type="entry name" value="cAMP-binding domain-like"/>
    <property type="match status" value="1"/>
</dbReference>
<dbReference type="InterPro" id="IPR018490">
    <property type="entry name" value="cNMP-bd_dom_sf"/>
</dbReference>
<sequence>MFEVFEKYLREWVDISDEEMQVIRAASTEKTLRKWQSILHDGEVWKINCFITSGCFRLYRFGKDGTDHTLRFGVENWWISDQESYNNNTPSDYNIEALAASNVIIWTKESWTALMNTIPALKLFNEKLLARGYEMNQRRIFSLISSSAEEKYLEFQKTYPRVFNKVPLHMVASYLGISRETLSRIRKEFTKPKQKTSRI</sequence>
<reference evidence="2 3" key="1">
    <citation type="submission" date="2019-07" db="EMBL/GenBank/DDBJ databases">
        <title>Genomic Encyclopedia of Archaeal and Bacterial Type Strains, Phase II (KMG-II): from individual species to whole genera.</title>
        <authorList>
            <person name="Goeker M."/>
        </authorList>
    </citation>
    <scope>NUCLEOTIDE SEQUENCE [LARGE SCALE GENOMIC DNA]</scope>
    <source>
        <strain evidence="2 3">ATCC BAA-1854</strain>
    </source>
</reference>
<dbReference type="Proteomes" id="UP000317010">
    <property type="component" value="Unassembled WGS sequence"/>
</dbReference>
<dbReference type="RefSeq" id="WP_144909943.1">
    <property type="nucleotide sequence ID" value="NZ_VLLI01000002.1"/>
</dbReference>
<dbReference type="Gene3D" id="2.60.120.10">
    <property type="entry name" value="Jelly Rolls"/>
    <property type="match status" value="1"/>
</dbReference>
<gene>
    <name evidence="2" type="ORF">JN11_00862</name>
</gene>
<dbReference type="AlphaFoldDB" id="A0A562UBZ3"/>
<name>A0A562UBZ3_9SPHI</name>
<dbReference type="InterPro" id="IPR000595">
    <property type="entry name" value="cNMP-bd_dom"/>
</dbReference>
<dbReference type="Pfam" id="PF00027">
    <property type="entry name" value="cNMP_binding"/>
    <property type="match status" value="1"/>
</dbReference>
<protein>
    <submittedName>
        <fullName evidence="2">CRP-like cAMP-binding protein</fullName>
    </submittedName>
</protein>
<evidence type="ECO:0000313" key="2">
    <source>
        <dbReference type="EMBL" id="TWJ03324.1"/>
    </source>
</evidence>
<accession>A0A562UBZ3</accession>
<evidence type="ECO:0000313" key="3">
    <source>
        <dbReference type="Proteomes" id="UP000317010"/>
    </source>
</evidence>